<dbReference type="InterPro" id="IPR011009">
    <property type="entry name" value="Kinase-like_dom_sf"/>
</dbReference>
<gene>
    <name evidence="1" type="ORF">TELCIR_16273</name>
</gene>
<dbReference type="SUPFAM" id="SSF56112">
    <property type="entry name" value="Protein kinase-like (PK-like)"/>
    <property type="match status" value="1"/>
</dbReference>
<evidence type="ECO:0000313" key="2">
    <source>
        <dbReference type="Proteomes" id="UP000230423"/>
    </source>
</evidence>
<reference evidence="1 2" key="1">
    <citation type="submission" date="2015-09" db="EMBL/GenBank/DDBJ databases">
        <title>Draft genome of the parasitic nematode Teladorsagia circumcincta isolate WARC Sus (inbred).</title>
        <authorList>
            <person name="Mitreva M."/>
        </authorList>
    </citation>
    <scope>NUCLEOTIDE SEQUENCE [LARGE SCALE GENOMIC DNA]</scope>
    <source>
        <strain evidence="1 2">S</strain>
    </source>
</reference>
<keyword evidence="2" id="KW-1185">Reference proteome</keyword>
<dbReference type="AlphaFoldDB" id="A0A2G9TVX5"/>
<dbReference type="Proteomes" id="UP000230423">
    <property type="component" value="Unassembled WGS sequence"/>
</dbReference>
<dbReference type="OrthoDB" id="5579860at2759"/>
<accession>A0A2G9TVX5</accession>
<dbReference type="PANTHER" id="PTHR11909">
    <property type="entry name" value="CASEIN KINASE-RELATED"/>
    <property type="match status" value="1"/>
</dbReference>
<evidence type="ECO:0008006" key="3">
    <source>
        <dbReference type="Google" id="ProtNLM"/>
    </source>
</evidence>
<sequence>MAESRRAGHVTGGKITILKLLGGRMHFTELIDVGDQGTFRFFIMELVGKNLSDLKRARPSSIHILDFGISRKYGQGETESVKANKFKGTYCYASLACHRTQELGPRDDCESWLYMLADFVSPMVYAVPTIAAL</sequence>
<dbReference type="Gene3D" id="1.10.510.10">
    <property type="entry name" value="Transferase(Phosphotransferase) domain 1"/>
    <property type="match status" value="1"/>
</dbReference>
<name>A0A2G9TVX5_TELCI</name>
<dbReference type="InterPro" id="IPR050235">
    <property type="entry name" value="CK1_Ser-Thr_kinase"/>
</dbReference>
<protein>
    <recommendedName>
        <fullName evidence="3">Protein kinase domain-containing protein</fullName>
    </recommendedName>
</protein>
<dbReference type="EMBL" id="KZ352446">
    <property type="protein sequence ID" value="PIO62181.1"/>
    <property type="molecule type" value="Genomic_DNA"/>
</dbReference>
<organism evidence="1 2">
    <name type="scientific">Teladorsagia circumcincta</name>
    <name type="common">Brown stomach worm</name>
    <name type="synonym">Ostertagia circumcincta</name>
    <dbReference type="NCBI Taxonomy" id="45464"/>
    <lineage>
        <taxon>Eukaryota</taxon>
        <taxon>Metazoa</taxon>
        <taxon>Ecdysozoa</taxon>
        <taxon>Nematoda</taxon>
        <taxon>Chromadorea</taxon>
        <taxon>Rhabditida</taxon>
        <taxon>Rhabditina</taxon>
        <taxon>Rhabditomorpha</taxon>
        <taxon>Strongyloidea</taxon>
        <taxon>Trichostrongylidae</taxon>
        <taxon>Teladorsagia</taxon>
    </lineage>
</organism>
<evidence type="ECO:0000313" key="1">
    <source>
        <dbReference type="EMBL" id="PIO62181.1"/>
    </source>
</evidence>
<proteinExistence type="predicted"/>